<dbReference type="eggNOG" id="arCOG01144">
    <property type="taxonomic scope" value="Archaea"/>
</dbReference>
<evidence type="ECO:0000313" key="3">
    <source>
        <dbReference type="EMBL" id="ADV65283.1"/>
    </source>
</evidence>
<dbReference type="Proteomes" id="UP000001068">
    <property type="component" value="Chromosome"/>
</dbReference>
<dbReference type="EMBL" id="CP002363">
    <property type="protein sequence ID" value="ADV65283.1"/>
    <property type="molecule type" value="Genomic_DNA"/>
</dbReference>
<gene>
    <name evidence="3" type="ordered locus">Desmu_0980</name>
</gene>
<feature type="transmembrane region" description="Helical" evidence="2">
    <location>
        <begin position="230"/>
        <end position="250"/>
    </location>
</feature>
<keyword evidence="2" id="KW-1133">Transmembrane helix</keyword>
<dbReference type="RefSeq" id="WP_013562505.1">
    <property type="nucleotide sequence ID" value="NC_014961.1"/>
</dbReference>
<reference evidence="3 4" key="2">
    <citation type="journal article" date="2011" name="Stand. Genomic Sci.">
        <title>Complete genome sequence of Desulfurococcus mucosus type strain (O7/1).</title>
        <authorList>
            <person name="Wirth R."/>
            <person name="Chertkov O."/>
            <person name="Held B."/>
            <person name="Lapidus A."/>
            <person name="Nolan M."/>
            <person name="Lucas S."/>
            <person name="Hammon N."/>
            <person name="Deshpande S."/>
            <person name="Cheng J.F."/>
            <person name="Tapia R."/>
            <person name="Han C."/>
            <person name="Goodwin L."/>
            <person name="Pitluck S."/>
            <person name="Liolios K."/>
            <person name="Ioanna P."/>
            <person name="Ivanova N."/>
            <person name="Mavromatis K."/>
            <person name="Mikhailova N."/>
            <person name="Pati A."/>
            <person name="Chen A."/>
            <person name="Palaniappan K."/>
            <person name="Land M."/>
            <person name="Hauser L."/>
            <person name="Chang Y.J."/>
            <person name="Jeffries C.D."/>
            <person name="Bilek Y."/>
            <person name="Hader T."/>
            <person name="Rohde M."/>
            <person name="Spring S."/>
            <person name="Sikorski J."/>
            <person name="Goker M."/>
            <person name="Woyke T."/>
            <person name="Bristow J."/>
            <person name="Eisen J.A."/>
            <person name="Markowitz V."/>
            <person name="Hugenholtz P."/>
            <person name="Kyrpides N.C."/>
            <person name="Klenk H.P."/>
        </authorList>
    </citation>
    <scope>NUCLEOTIDE SEQUENCE [LARGE SCALE GENOMIC DNA]</scope>
    <source>
        <strain evidence="4">ATCC 35584 / DSM 2162 / JCM 9187 / O7/1</strain>
    </source>
</reference>
<feature type="region of interest" description="Disordered" evidence="1">
    <location>
        <begin position="197"/>
        <end position="218"/>
    </location>
</feature>
<dbReference type="STRING" id="765177.Desmu_0980"/>
<dbReference type="OrthoDB" id="383602at2157"/>
<dbReference type="AlphaFoldDB" id="E8R9V7"/>
<evidence type="ECO:0000256" key="1">
    <source>
        <dbReference type="SAM" id="MobiDB-lite"/>
    </source>
</evidence>
<accession>E8R9V7</accession>
<dbReference type="KEGG" id="dmu:Desmu_0980"/>
<sequence precursor="true">MFKETLPLVLLLVLTMLPVMEGQTTPVPAGLYASLVYDPIEDSGVFTLNITLASRPESIVELTLDNPFDQSVGLSLVSTSSEPGGSVVVDYSADAITLLLNNTSWVALYFTVENFTEPIGVGSYAAYIDLTGYTVFQNVEFTLQLPYGYTVNVTPSTGVSVAVVNGNESIMVRLTAPYLYAIVAGFTVSGAETPTATLTTGAPGTTTQGTVQSPTTTPRPVEAVNASGTLLITVAAVGLFVVVALLAVILRSRRTR</sequence>
<protein>
    <submittedName>
        <fullName evidence="3">Uncharacterized protein</fullName>
    </submittedName>
</protein>
<name>E8R9V7_DESM0</name>
<keyword evidence="2" id="KW-0812">Transmembrane</keyword>
<keyword evidence="4" id="KW-1185">Reference proteome</keyword>
<evidence type="ECO:0000313" key="4">
    <source>
        <dbReference type="Proteomes" id="UP000001068"/>
    </source>
</evidence>
<proteinExistence type="predicted"/>
<dbReference type="GeneID" id="10153680"/>
<dbReference type="HOGENOM" id="CLU_091957_0_0_2"/>
<keyword evidence="2" id="KW-0472">Membrane</keyword>
<organism evidence="3 4">
    <name type="scientific">Desulfurococcus mucosus (strain ATCC 35584 / DSM 2162 / JCM 9187 / O7/1)</name>
    <dbReference type="NCBI Taxonomy" id="765177"/>
    <lineage>
        <taxon>Archaea</taxon>
        <taxon>Thermoproteota</taxon>
        <taxon>Thermoprotei</taxon>
        <taxon>Desulfurococcales</taxon>
        <taxon>Desulfurococcaceae</taxon>
        <taxon>Desulfurococcus</taxon>
    </lineage>
</organism>
<evidence type="ECO:0000256" key="2">
    <source>
        <dbReference type="SAM" id="Phobius"/>
    </source>
</evidence>
<reference evidence="4" key="1">
    <citation type="submission" date="2010-11" db="EMBL/GenBank/DDBJ databases">
        <title>The complete genome of Desulfurococcus mucosus DSM 2162.</title>
        <authorList>
            <consortium name="US DOE Joint Genome Institute (JGI-PGF)"/>
            <person name="Lucas S."/>
            <person name="Copeland A."/>
            <person name="Lapidus A."/>
            <person name="Bruce D."/>
            <person name="Goodwin L."/>
            <person name="Pitluck S."/>
            <person name="Kyrpides N."/>
            <person name="Mavromatis K."/>
            <person name="Pagani I."/>
            <person name="Ivanova N."/>
            <person name="Ovchinnikova G."/>
            <person name="Chertkov O."/>
            <person name="Held B."/>
            <person name="Brettin T."/>
            <person name="Detter J.C."/>
            <person name="Tapia R."/>
            <person name="Han C."/>
            <person name="Land M."/>
            <person name="Hauser L."/>
            <person name="Markowitz V."/>
            <person name="Cheng J.-F."/>
            <person name="Hugenholtz P."/>
            <person name="Woyke T."/>
            <person name="Wu D."/>
            <person name="Wirth R."/>
            <person name="Bilek Y."/>
            <person name="Hader T."/>
            <person name="Klenk H.-P."/>
            <person name="Eisen J.A."/>
        </authorList>
    </citation>
    <scope>NUCLEOTIDE SEQUENCE [LARGE SCALE GENOMIC DNA]</scope>
    <source>
        <strain evidence="4">ATCC 35584 / DSM 2162 / JCM 9187 / O7/1</strain>
    </source>
</reference>